<proteinExistence type="predicted"/>
<evidence type="ECO:0000259" key="1">
    <source>
        <dbReference type="Pfam" id="PF12695"/>
    </source>
</evidence>
<keyword evidence="3" id="KW-1185">Reference proteome</keyword>
<dbReference type="Proteomes" id="UP001549055">
    <property type="component" value="Unassembled WGS sequence"/>
</dbReference>
<evidence type="ECO:0000313" key="3">
    <source>
        <dbReference type="Proteomes" id="UP001549055"/>
    </source>
</evidence>
<comment type="caution">
    <text evidence="2">The sequence shown here is derived from an EMBL/GenBank/DDBJ whole genome shotgun (WGS) entry which is preliminary data.</text>
</comment>
<name>A0ABV2JJC5_9STRE</name>
<dbReference type="InterPro" id="IPR029059">
    <property type="entry name" value="AB_hydrolase_5"/>
</dbReference>
<organism evidence="2 3">
    <name type="scientific">Streptococcus gallinaceus</name>
    <dbReference type="NCBI Taxonomy" id="165758"/>
    <lineage>
        <taxon>Bacteria</taxon>
        <taxon>Bacillati</taxon>
        <taxon>Bacillota</taxon>
        <taxon>Bacilli</taxon>
        <taxon>Lactobacillales</taxon>
        <taxon>Streptococcaceae</taxon>
        <taxon>Streptococcus</taxon>
    </lineage>
</organism>
<feature type="domain" description="Alpha/beta hydrolase fold-5" evidence="1">
    <location>
        <begin position="5"/>
        <end position="54"/>
    </location>
</feature>
<dbReference type="Pfam" id="PF12695">
    <property type="entry name" value="Abhydrolase_5"/>
    <property type="match status" value="1"/>
</dbReference>
<dbReference type="EMBL" id="JBEPMK010000002">
    <property type="protein sequence ID" value="MET3644018.1"/>
    <property type="molecule type" value="Genomic_DNA"/>
</dbReference>
<sequence>MDSKESNRVKGLILLASYPSEKTDLSKKKLAVLSITASRDAVLNWDNYQSSKKKNACLLALNFFR</sequence>
<gene>
    <name evidence="2" type="ORF">ABID27_000640</name>
</gene>
<accession>A0ABV2JJC5</accession>
<evidence type="ECO:0000313" key="2">
    <source>
        <dbReference type="EMBL" id="MET3644018.1"/>
    </source>
</evidence>
<reference evidence="2 3" key="1">
    <citation type="submission" date="2024-06" db="EMBL/GenBank/DDBJ databases">
        <title>Genomic Encyclopedia of Type Strains, Phase IV (KMG-IV): sequencing the most valuable type-strain genomes for metagenomic binning, comparative biology and taxonomic classification.</title>
        <authorList>
            <person name="Goeker M."/>
        </authorList>
    </citation>
    <scope>NUCLEOTIDE SEQUENCE [LARGE SCALE GENOMIC DNA]</scope>
    <source>
        <strain evidence="2 3">DSM 15349</strain>
    </source>
</reference>
<protein>
    <recommendedName>
        <fullName evidence="1">Alpha/beta hydrolase fold-5 domain-containing protein</fullName>
    </recommendedName>
</protein>